<feature type="domain" description="KOW" evidence="5">
    <location>
        <begin position="43"/>
        <end position="70"/>
    </location>
</feature>
<dbReference type="HAMAP" id="MF_01326_A">
    <property type="entry name" value="Ribosomal_uL24_A"/>
    <property type="match status" value="1"/>
</dbReference>
<dbReference type="AlphaFoldDB" id="A0A2U9IMY0"/>
<name>A0A2U9IMY0_9CREN</name>
<dbReference type="SUPFAM" id="SSF50104">
    <property type="entry name" value="Translation proteins SH3-like domain"/>
    <property type="match status" value="1"/>
</dbReference>
<dbReference type="GO" id="GO:0006412">
    <property type="term" value="P:translation"/>
    <property type="evidence" value="ECO:0007669"/>
    <property type="project" value="UniProtKB-UniRule"/>
</dbReference>
<evidence type="ECO:0000313" key="6">
    <source>
        <dbReference type="EMBL" id="AWR97294.1"/>
    </source>
</evidence>
<dbReference type="InterPro" id="IPR005756">
    <property type="entry name" value="Ribosomal_uL24_euk/arc"/>
</dbReference>
<comment type="function">
    <text evidence="4">One of two assembly initiator proteins, it binds directly to the 5'-end of the 23S rRNA, where it nucleates assembly of the 50S subunit.</text>
</comment>
<evidence type="ECO:0000256" key="1">
    <source>
        <dbReference type="ARBA" id="ARBA00010618"/>
    </source>
</evidence>
<evidence type="ECO:0000313" key="7">
    <source>
        <dbReference type="Proteomes" id="UP000248410"/>
    </source>
</evidence>
<dbReference type="Gene3D" id="2.30.30.30">
    <property type="match status" value="1"/>
</dbReference>
<dbReference type="Proteomes" id="UP000248410">
    <property type="component" value="Chromosome"/>
</dbReference>
<dbReference type="FunFam" id="2.30.30.30:FF:000009">
    <property type="entry name" value="60S ribosomal protein L26"/>
    <property type="match status" value="1"/>
</dbReference>
<dbReference type="CDD" id="cd06089">
    <property type="entry name" value="KOW_RPL26"/>
    <property type="match status" value="1"/>
</dbReference>
<evidence type="ECO:0000259" key="5">
    <source>
        <dbReference type="SMART" id="SM00739"/>
    </source>
</evidence>
<reference evidence="6 7" key="1">
    <citation type="submission" date="2018-05" db="EMBL/GenBank/DDBJ databases">
        <title>Complete Genome Sequences of Extremely Thermoacidophilic, Metal-Mobilizing Type-Strain Members of the Archaeal Family Sulfolobaceae: Acidianus brierleyi DSM-1651T, Acidianus sulfidivorans DSM-18786T, Metallosphaera hakonensis DSM-7519T, and Metallosphaera prunae DSM-10039T.</title>
        <authorList>
            <person name="Counts J.A."/>
            <person name="Kelly R.M."/>
        </authorList>
    </citation>
    <scope>NUCLEOTIDE SEQUENCE [LARGE SCALE GENOMIC DNA]</scope>
    <source>
        <strain evidence="6 7">JP7</strain>
    </source>
</reference>
<protein>
    <recommendedName>
        <fullName evidence="4">Large ribosomal subunit protein uL24</fullName>
    </recommendedName>
</protein>
<comment type="function">
    <text evidence="4">Located at the polypeptide exit tunnel on the outside of the subunit.</text>
</comment>
<evidence type="ECO:0000256" key="2">
    <source>
        <dbReference type="ARBA" id="ARBA00022980"/>
    </source>
</evidence>
<dbReference type="KEGG" id="asul:DFR86_06825"/>
<dbReference type="PANTHER" id="PTHR11143">
    <property type="entry name" value="60S RIBOSOMAL PROTEIN L26 FAMILY MEMBER"/>
    <property type="match status" value="1"/>
</dbReference>
<keyword evidence="2 4" id="KW-0689">Ribosomal protein</keyword>
<evidence type="ECO:0000256" key="4">
    <source>
        <dbReference type="HAMAP-Rule" id="MF_01326"/>
    </source>
</evidence>
<organism evidence="6 7">
    <name type="scientific">Acidianus sulfidivorans JP7</name>
    <dbReference type="NCBI Taxonomy" id="619593"/>
    <lineage>
        <taxon>Archaea</taxon>
        <taxon>Thermoproteota</taxon>
        <taxon>Thermoprotei</taxon>
        <taxon>Sulfolobales</taxon>
        <taxon>Sulfolobaceae</taxon>
        <taxon>Acidianus</taxon>
    </lineage>
</organism>
<dbReference type="RefSeq" id="WP_110380184.1">
    <property type="nucleotide sequence ID" value="NZ_CP029288.2"/>
</dbReference>
<dbReference type="NCBIfam" id="TIGR01080">
    <property type="entry name" value="rplX_A_E"/>
    <property type="match status" value="1"/>
</dbReference>
<dbReference type="Pfam" id="PF00467">
    <property type="entry name" value="KOW"/>
    <property type="match status" value="1"/>
</dbReference>
<gene>
    <name evidence="4" type="primary">rpl24</name>
    <name evidence="6" type="ORF">DFR86_06825</name>
</gene>
<comment type="similarity">
    <text evidence="1 4">Belongs to the universal ribosomal protein uL24 family.</text>
</comment>
<dbReference type="EMBL" id="CP029288">
    <property type="protein sequence ID" value="AWR97294.1"/>
    <property type="molecule type" value="Genomic_DNA"/>
</dbReference>
<dbReference type="OrthoDB" id="10899at2157"/>
<dbReference type="SMART" id="SM00739">
    <property type="entry name" value="KOW"/>
    <property type="match status" value="1"/>
</dbReference>
<sequence>MVSSKPSKQRLLIYKSPYHIRKKMLTAKLSDELSNQLGIKRITIRKGDTVKVMRGDNVGYEGKVAEVNTKTGRIAIEGLTRKKADGTPIYIWIHASKVMLTKLDLSDPKRKEAIDRKAKKGKEQGE</sequence>
<dbReference type="InterPro" id="IPR041988">
    <property type="entry name" value="Ribosomal_uL24_KOW"/>
</dbReference>
<dbReference type="InterPro" id="IPR005824">
    <property type="entry name" value="KOW"/>
</dbReference>
<dbReference type="InterPro" id="IPR008991">
    <property type="entry name" value="Translation_prot_SH3-like_sf"/>
</dbReference>
<proteinExistence type="inferred from homology"/>
<dbReference type="Pfam" id="PF16906">
    <property type="entry name" value="Ribosomal_L26"/>
    <property type="match status" value="1"/>
</dbReference>
<dbReference type="GO" id="GO:0019843">
    <property type="term" value="F:rRNA binding"/>
    <property type="evidence" value="ECO:0007669"/>
    <property type="project" value="UniProtKB-UniRule"/>
</dbReference>
<dbReference type="GeneID" id="36837668"/>
<keyword evidence="4" id="KW-0694">RNA-binding</keyword>
<dbReference type="GO" id="GO:0015934">
    <property type="term" value="C:large ribosomal subunit"/>
    <property type="evidence" value="ECO:0007669"/>
    <property type="project" value="UniProtKB-UniRule"/>
</dbReference>
<evidence type="ECO:0000256" key="3">
    <source>
        <dbReference type="ARBA" id="ARBA00023274"/>
    </source>
</evidence>
<dbReference type="InterPro" id="IPR014722">
    <property type="entry name" value="Rib_uL2_dom2"/>
</dbReference>
<comment type="subunit">
    <text evidence="4">Part of the 50S ribosomal subunit.</text>
</comment>
<keyword evidence="3 4" id="KW-0687">Ribonucleoprotein</keyword>
<accession>A0A2U9IMY0</accession>
<keyword evidence="7" id="KW-1185">Reference proteome</keyword>
<dbReference type="GO" id="GO:0003735">
    <property type="term" value="F:structural constituent of ribosome"/>
    <property type="evidence" value="ECO:0007669"/>
    <property type="project" value="UniProtKB-UniRule"/>
</dbReference>
<keyword evidence="4" id="KW-0699">rRNA-binding</keyword>